<dbReference type="EMBL" id="WIND01000015">
    <property type="protein sequence ID" value="MSU91053.1"/>
    <property type="molecule type" value="Genomic_DNA"/>
</dbReference>
<dbReference type="Pfam" id="PF11964">
    <property type="entry name" value="SpoIIAA-like"/>
    <property type="match status" value="2"/>
</dbReference>
<gene>
    <name evidence="1" type="ORF">GE300_15800</name>
</gene>
<dbReference type="InterPro" id="IPR038396">
    <property type="entry name" value="SpoIIAA-like_sf"/>
</dbReference>
<evidence type="ECO:0000313" key="1">
    <source>
        <dbReference type="EMBL" id="MSU91053.1"/>
    </source>
</evidence>
<reference evidence="1 2" key="1">
    <citation type="submission" date="2019-10" db="EMBL/GenBank/DDBJ databases">
        <title>Cognatihalovulum marinum gen. nov. sp. nov., a new member of the family Rhodobacteraceae isolated from deep seawater of the Northwest Indian Ocean.</title>
        <authorList>
            <person name="Ruan C."/>
            <person name="Wang J."/>
            <person name="Zheng X."/>
            <person name="Song L."/>
            <person name="Zhu Y."/>
            <person name="Huang Y."/>
            <person name="Lu Z."/>
            <person name="Du W."/>
            <person name="Huang L."/>
            <person name="Dai X."/>
        </authorList>
    </citation>
    <scope>NUCLEOTIDE SEQUENCE [LARGE SCALE GENOMIC DNA]</scope>
    <source>
        <strain evidence="1 2">2CG4</strain>
    </source>
</reference>
<dbReference type="Gene3D" id="3.40.50.10600">
    <property type="entry name" value="SpoIIaa-like domains"/>
    <property type="match status" value="2"/>
</dbReference>
<dbReference type="InterPro" id="IPR021866">
    <property type="entry name" value="SpoIIAA-like"/>
</dbReference>
<dbReference type="SUPFAM" id="SSF52091">
    <property type="entry name" value="SpoIIaa-like"/>
    <property type="match status" value="2"/>
</dbReference>
<name>A0A6L5Z3A5_9RHOB</name>
<evidence type="ECO:0008006" key="3">
    <source>
        <dbReference type="Google" id="ProtNLM"/>
    </source>
</evidence>
<dbReference type="AlphaFoldDB" id="A0A6L5Z3A5"/>
<protein>
    <recommendedName>
        <fullName evidence="3">SpoIIAA-like protein</fullName>
    </recommendedName>
</protein>
<dbReference type="RefSeq" id="WP_154447818.1">
    <property type="nucleotide sequence ID" value="NZ_WIND01000015.1"/>
</dbReference>
<organism evidence="1 2">
    <name type="scientific">Halovulum marinum</name>
    <dbReference type="NCBI Taxonomy" id="2662447"/>
    <lineage>
        <taxon>Bacteria</taxon>
        <taxon>Pseudomonadati</taxon>
        <taxon>Pseudomonadota</taxon>
        <taxon>Alphaproteobacteria</taxon>
        <taxon>Rhodobacterales</taxon>
        <taxon>Paracoccaceae</taxon>
        <taxon>Halovulum</taxon>
    </lineage>
</organism>
<dbReference type="Proteomes" id="UP000474957">
    <property type="component" value="Unassembled WGS sequence"/>
</dbReference>
<dbReference type="InterPro" id="IPR036513">
    <property type="entry name" value="STAS_dom_sf"/>
</dbReference>
<proteinExistence type="predicted"/>
<keyword evidence="2" id="KW-1185">Reference proteome</keyword>
<sequence>MLRLDRTGSVIHAVLEGTVTRDEILPFYAALDEALKGRGRVGVVVDLSGLSDMTADAIVEDARRELALLPRLRRVPRVALVSDKQFLAALTRWADALLPGTDMRAFGAAESDAARAWVADAPRLRRADVLRGGLREIPTGQPDVFAFELDGPFDAADLDPIIERIDALVDRHDTIDMLARVRRFEGFDPRLLTRSGLFSMKLNALRHLGRYAIVTDAAWLRTLARMMEPVMPMDVRTFPLDGEDAAWAWLRCARPADQPDGPG</sequence>
<accession>A0A6L5Z3A5</accession>
<comment type="caution">
    <text evidence="1">The sequence shown here is derived from an EMBL/GenBank/DDBJ whole genome shotgun (WGS) entry which is preliminary data.</text>
</comment>
<evidence type="ECO:0000313" key="2">
    <source>
        <dbReference type="Proteomes" id="UP000474957"/>
    </source>
</evidence>